<proteinExistence type="predicted"/>
<keyword evidence="3" id="KW-1185">Reference proteome</keyword>
<dbReference type="AlphaFoldDB" id="A0AAJ5YW11"/>
<evidence type="ECO:0000313" key="3">
    <source>
        <dbReference type="Proteomes" id="UP001219567"/>
    </source>
</evidence>
<name>A0AAJ5YW11_9BASI</name>
<gene>
    <name evidence="2" type="ORF">MYAM1_003077</name>
</gene>
<evidence type="ECO:0000256" key="1">
    <source>
        <dbReference type="SAM" id="MobiDB-lite"/>
    </source>
</evidence>
<accession>A0AAJ5YW11</accession>
<dbReference type="EMBL" id="CP119946">
    <property type="protein sequence ID" value="WFD00329.1"/>
    <property type="molecule type" value="Genomic_DNA"/>
</dbReference>
<feature type="region of interest" description="Disordered" evidence="1">
    <location>
        <begin position="155"/>
        <end position="187"/>
    </location>
</feature>
<dbReference type="Proteomes" id="UP001219567">
    <property type="component" value="Chromosome 4"/>
</dbReference>
<protein>
    <submittedName>
        <fullName evidence="2">Uncharacterized protein</fullName>
    </submittedName>
</protein>
<sequence>MAKRTTSVNDVYQREQHARVLARTSSEYAHIAPEIQAQLQSMSWRIRANVNRGYQGGLHNPGAHSPRHFSCAQDTLQEVKNSYHSWGRSATMPNGSLRGSIEVPISARGEMPLNLETENTGLSTPFSTHASLKRGLTEDDTDKVLSDAFNDEDDDYTSIHAPTNLAPSDSERFTRPLPSRKPFQSTKSMPLVHTWPNSHAVQDCSLPLPSFNDQDIHMQSTDEQYQDVDFSSYAIRTDNF</sequence>
<organism evidence="2 3">
    <name type="scientific">Malassezia yamatoensis</name>
    <dbReference type="NCBI Taxonomy" id="253288"/>
    <lineage>
        <taxon>Eukaryota</taxon>
        <taxon>Fungi</taxon>
        <taxon>Dikarya</taxon>
        <taxon>Basidiomycota</taxon>
        <taxon>Ustilaginomycotina</taxon>
        <taxon>Malasseziomycetes</taxon>
        <taxon>Malasseziales</taxon>
        <taxon>Malasseziaceae</taxon>
        <taxon>Malassezia</taxon>
    </lineage>
</organism>
<reference evidence="2 3" key="1">
    <citation type="submission" date="2023-03" db="EMBL/GenBank/DDBJ databases">
        <title>Mating type loci evolution in Malassezia.</title>
        <authorList>
            <person name="Coelho M.A."/>
        </authorList>
    </citation>
    <scope>NUCLEOTIDE SEQUENCE [LARGE SCALE GENOMIC DNA]</scope>
    <source>
        <strain evidence="2 3">CBS 9725</strain>
    </source>
</reference>
<evidence type="ECO:0000313" key="2">
    <source>
        <dbReference type="EMBL" id="WFD00329.1"/>
    </source>
</evidence>